<organism evidence="1 2">
    <name type="scientific">Clunio marinus</name>
    <dbReference type="NCBI Taxonomy" id="568069"/>
    <lineage>
        <taxon>Eukaryota</taxon>
        <taxon>Metazoa</taxon>
        <taxon>Ecdysozoa</taxon>
        <taxon>Arthropoda</taxon>
        <taxon>Hexapoda</taxon>
        <taxon>Insecta</taxon>
        <taxon>Pterygota</taxon>
        <taxon>Neoptera</taxon>
        <taxon>Endopterygota</taxon>
        <taxon>Diptera</taxon>
        <taxon>Nematocera</taxon>
        <taxon>Chironomoidea</taxon>
        <taxon>Chironomidae</taxon>
        <taxon>Clunio</taxon>
    </lineage>
</organism>
<accession>A0A1J1J223</accession>
<proteinExistence type="predicted"/>
<dbReference type="OrthoDB" id="8197154at2759"/>
<evidence type="ECO:0000313" key="1">
    <source>
        <dbReference type="EMBL" id="CRL06595.1"/>
    </source>
</evidence>
<name>A0A1J1J223_9DIPT</name>
<dbReference type="Proteomes" id="UP000183832">
    <property type="component" value="Unassembled WGS sequence"/>
</dbReference>
<keyword evidence="2" id="KW-1185">Reference proteome</keyword>
<sequence>MFSINVCGLRKEFYELKQTCIERRLEPLFERDNSGGRRFVAPRPANKLFNNDGERAQIKAWNDETVKTPNLFKVFFVGRDTHCVVE</sequence>
<evidence type="ECO:0000313" key="2">
    <source>
        <dbReference type="Proteomes" id="UP000183832"/>
    </source>
</evidence>
<reference evidence="1 2" key="1">
    <citation type="submission" date="2015-04" db="EMBL/GenBank/DDBJ databases">
        <authorList>
            <person name="Syromyatnikov M.Y."/>
            <person name="Popov V.N."/>
        </authorList>
    </citation>
    <scope>NUCLEOTIDE SEQUENCE [LARGE SCALE GENOMIC DNA]</scope>
</reference>
<protein>
    <submittedName>
        <fullName evidence="1">CLUMA_CG019711, isoform A</fullName>
    </submittedName>
</protein>
<dbReference type="AlphaFoldDB" id="A0A1J1J223"/>
<dbReference type="EMBL" id="CVRI01000067">
    <property type="protein sequence ID" value="CRL06595.1"/>
    <property type="molecule type" value="Genomic_DNA"/>
</dbReference>
<gene>
    <name evidence="1" type="ORF">CLUMA_CG019711</name>
</gene>